<comment type="caution">
    <text evidence="8">The sequence shown here is derived from an EMBL/GenBank/DDBJ whole genome shotgun (WGS) entry which is preliminary data.</text>
</comment>
<evidence type="ECO:0000313" key="9">
    <source>
        <dbReference type="Proteomes" id="UP000030013"/>
    </source>
</evidence>
<dbReference type="EC" id="3.1.3.48" evidence="2"/>
<evidence type="ECO:0000313" key="8">
    <source>
        <dbReference type="EMBL" id="KGN40377.1"/>
    </source>
</evidence>
<dbReference type="GO" id="GO:0004725">
    <property type="term" value="F:protein tyrosine phosphatase activity"/>
    <property type="evidence" value="ECO:0007669"/>
    <property type="project" value="UniProtKB-EC"/>
</dbReference>
<dbReference type="InterPro" id="IPR036196">
    <property type="entry name" value="Ptyr_pPase_sf"/>
</dbReference>
<evidence type="ECO:0000256" key="5">
    <source>
        <dbReference type="PIRSR" id="PIRSR617867-1"/>
    </source>
</evidence>
<evidence type="ECO:0000259" key="7">
    <source>
        <dbReference type="SMART" id="SM00226"/>
    </source>
</evidence>
<feature type="domain" description="Phosphotyrosine protein phosphatase I" evidence="7">
    <location>
        <begin position="32"/>
        <end position="187"/>
    </location>
</feature>
<accession>A0A0A0JWA7</accession>
<evidence type="ECO:0000256" key="1">
    <source>
        <dbReference type="ARBA" id="ARBA00011063"/>
    </source>
</evidence>
<dbReference type="AlphaFoldDB" id="A0A0A0JWA7"/>
<keyword evidence="9" id="KW-1185">Reference proteome</keyword>
<organism evidence="8 9">
    <name type="scientific">Knoellia aerolata DSM 18566</name>
    <dbReference type="NCBI Taxonomy" id="1385519"/>
    <lineage>
        <taxon>Bacteria</taxon>
        <taxon>Bacillati</taxon>
        <taxon>Actinomycetota</taxon>
        <taxon>Actinomycetes</taxon>
        <taxon>Micrococcales</taxon>
        <taxon>Intrasporangiaceae</taxon>
        <taxon>Knoellia</taxon>
    </lineage>
</organism>
<dbReference type="PRINTS" id="PR00719">
    <property type="entry name" value="LMWPTPASE"/>
</dbReference>
<dbReference type="SMART" id="SM00226">
    <property type="entry name" value="LMWPc"/>
    <property type="match status" value="1"/>
</dbReference>
<proteinExistence type="inferred from homology"/>
<protein>
    <recommendedName>
        <fullName evidence="2">protein-tyrosine-phosphatase</fullName>
        <ecNumber evidence="2">3.1.3.48</ecNumber>
    </recommendedName>
</protein>
<keyword evidence="3" id="KW-0378">Hydrolase</keyword>
<dbReference type="STRING" id="1385519.N801_14595"/>
<dbReference type="PANTHER" id="PTHR11717:SF7">
    <property type="entry name" value="LOW MOLECULAR WEIGHT PHOSPHOTYROSINE PROTEIN PHOSPHATASE"/>
    <property type="match status" value="1"/>
</dbReference>
<dbReference type="EMBL" id="AVPL01000043">
    <property type="protein sequence ID" value="KGN40377.1"/>
    <property type="molecule type" value="Genomic_DNA"/>
</dbReference>
<dbReference type="InterPro" id="IPR017867">
    <property type="entry name" value="Tyr_phospatase_low_mol_wt"/>
</dbReference>
<dbReference type="InterPro" id="IPR050438">
    <property type="entry name" value="LMW_PTPase"/>
</dbReference>
<dbReference type="eggNOG" id="COG0394">
    <property type="taxonomic scope" value="Bacteria"/>
</dbReference>
<evidence type="ECO:0000256" key="2">
    <source>
        <dbReference type="ARBA" id="ARBA00013064"/>
    </source>
</evidence>
<dbReference type="SUPFAM" id="SSF52788">
    <property type="entry name" value="Phosphotyrosine protein phosphatases I"/>
    <property type="match status" value="1"/>
</dbReference>
<gene>
    <name evidence="8" type="ORF">N801_14595</name>
</gene>
<dbReference type="PANTHER" id="PTHR11717">
    <property type="entry name" value="LOW MOLECULAR WEIGHT PROTEIN TYROSINE PHOSPHATASE"/>
    <property type="match status" value="1"/>
</dbReference>
<evidence type="ECO:0000256" key="4">
    <source>
        <dbReference type="ARBA" id="ARBA00022912"/>
    </source>
</evidence>
<feature type="active site" description="Nucleophile" evidence="5">
    <location>
        <position position="38"/>
    </location>
</feature>
<dbReference type="Pfam" id="PF01451">
    <property type="entry name" value="LMWPc"/>
    <property type="match status" value="1"/>
</dbReference>
<reference evidence="8 9" key="1">
    <citation type="submission" date="2013-08" db="EMBL/GenBank/DDBJ databases">
        <title>The genome sequence of Knoellia aerolata.</title>
        <authorList>
            <person name="Zhu W."/>
            <person name="Wang G."/>
        </authorList>
    </citation>
    <scope>NUCLEOTIDE SEQUENCE [LARGE SCALE GENOMIC DNA]</scope>
    <source>
        <strain evidence="8 9">DSM 18566</strain>
    </source>
</reference>
<dbReference type="Gene3D" id="3.40.50.2300">
    <property type="match status" value="1"/>
</dbReference>
<evidence type="ECO:0000256" key="6">
    <source>
        <dbReference type="SAM" id="MobiDB-lite"/>
    </source>
</evidence>
<name>A0A0A0JWA7_9MICO</name>
<feature type="active site" description="Proton donor" evidence="5">
    <location>
        <position position="161"/>
    </location>
</feature>
<dbReference type="CDD" id="cd16343">
    <property type="entry name" value="LMWPTP"/>
    <property type="match status" value="1"/>
</dbReference>
<dbReference type="InterPro" id="IPR023485">
    <property type="entry name" value="Ptyr_pPase"/>
</dbReference>
<feature type="active site" evidence="5">
    <location>
        <position position="44"/>
    </location>
</feature>
<keyword evidence="4" id="KW-0904">Protein phosphatase</keyword>
<sequence length="194" mass="21051">MLLGPAGPRKAVSSPCEDRDMSGPTRGGRTAYRIVVVCTGNICRSPMGEWLLREALDSAGLGDRVEVSSAGTSAQQSGNPMDPRTIAVMRRGGHIDAGWDRHRARHFDSGEFADLDLVLAADRGHERALLRLAPTETDRAKVRLLRSFDPGTAADDLDMADPWWGDDDAFERTHAEVRAAVPGVVEHVRAAVKQ</sequence>
<comment type="similarity">
    <text evidence="1">Belongs to the low molecular weight phosphotyrosine protein phosphatase family.</text>
</comment>
<feature type="region of interest" description="Disordered" evidence="6">
    <location>
        <begin position="1"/>
        <end position="25"/>
    </location>
</feature>
<evidence type="ECO:0000256" key="3">
    <source>
        <dbReference type="ARBA" id="ARBA00022801"/>
    </source>
</evidence>
<dbReference type="Proteomes" id="UP000030013">
    <property type="component" value="Unassembled WGS sequence"/>
</dbReference>